<dbReference type="AlphaFoldDB" id="A0A9N9D1P2"/>
<name>A0A9N9D1P2_9GLOM</name>
<reference evidence="1" key="1">
    <citation type="submission" date="2021-06" db="EMBL/GenBank/DDBJ databases">
        <authorList>
            <person name="Kallberg Y."/>
            <person name="Tangrot J."/>
            <person name="Rosling A."/>
        </authorList>
    </citation>
    <scope>NUCLEOTIDE SEQUENCE</scope>
    <source>
        <strain evidence="1">MA453B</strain>
    </source>
</reference>
<dbReference type="Proteomes" id="UP000789405">
    <property type="component" value="Unassembled WGS sequence"/>
</dbReference>
<sequence>MTELIMPKVNDEFKSLKAFENAAKSAAKYRGFAFSRKDSNLTGHNGKSSFVVVTKTEFKHNHSMLELEEVATFPQYHSISLSQKILVKQLHNNNTPTQVITAAVNRTIDSKMILSKDIINKYAYIRLALNKEVAKCIAKCPEVLIVDSIYQTNIYKYLLVSMIEDENKAFLKTDKILHLLKQNLKVNCHKLFKPDDDYEAFKKDIEAL</sequence>
<evidence type="ECO:0000313" key="1">
    <source>
        <dbReference type="EMBL" id="CAG8622005.1"/>
    </source>
</evidence>
<proteinExistence type="predicted"/>
<gene>
    <name evidence="1" type="ORF">DERYTH_LOCUS8688</name>
</gene>
<accession>A0A9N9D1P2</accession>
<protein>
    <submittedName>
        <fullName evidence="1">12792_t:CDS:1</fullName>
    </submittedName>
</protein>
<comment type="caution">
    <text evidence="1">The sequence shown here is derived from an EMBL/GenBank/DDBJ whole genome shotgun (WGS) entry which is preliminary data.</text>
</comment>
<keyword evidence="2" id="KW-1185">Reference proteome</keyword>
<dbReference type="OrthoDB" id="2486147at2759"/>
<evidence type="ECO:0000313" key="2">
    <source>
        <dbReference type="Proteomes" id="UP000789405"/>
    </source>
</evidence>
<organism evidence="1 2">
    <name type="scientific">Dentiscutata erythropus</name>
    <dbReference type="NCBI Taxonomy" id="1348616"/>
    <lineage>
        <taxon>Eukaryota</taxon>
        <taxon>Fungi</taxon>
        <taxon>Fungi incertae sedis</taxon>
        <taxon>Mucoromycota</taxon>
        <taxon>Glomeromycotina</taxon>
        <taxon>Glomeromycetes</taxon>
        <taxon>Diversisporales</taxon>
        <taxon>Gigasporaceae</taxon>
        <taxon>Dentiscutata</taxon>
    </lineage>
</organism>
<dbReference type="EMBL" id="CAJVPY010004533">
    <property type="protein sequence ID" value="CAG8622005.1"/>
    <property type="molecule type" value="Genomic_DNA"/>
</dbReference>